<evidence type="ECO:0000313" key="3">
    <source>
        <dbReference type="Proteomes" id="UP001356095"/>
    </source>
</evidence>
<protein>
    <submittedName>
        <fullName evidence="2">DUF5957 family protein</fullName>
    </submittedName>
</protein>
<reference evidence="2 3" key="1">
    <citation type="submission" date="2023-08" db="EMBL/GenBank/DDBJ databases">
        <authorList>
            <person name="Girao M."/>
            <person name="Carvalho M.F."/>
        </authorList>
    </citation>
    <scope>NUCLEOTIDE SEQUENCE [LARGE SCALE GENOMIC DNA]</scope>
    <source>
        <strain evidence="2 3">CT-R113</strain>
    </source>
</reference>
<dbReference type="EMBL" id="JAUZMY010000038">
    <property type="protein sequence ID" value="MEE2040960.1"/>
    <property type="molecule type" value="Genomic_DNA"/>
</dbReference>
<dbReference type="InterPro" id="IPR046001">
    <property type="entry name" value="DUF5957"/>
</dbReference>
<dbReference type="Pfam" id="PF19382">
    <property type="entry name" value="DUF5957"/>
    <property type="match status" value="1"/>
</dbReference>
<accession>A0ABU7KFE4</accession>
<keyword evidence="3" id="KW-1185">Reference proteome</keyword>
<keyword evidence="1" id="KW-1133">Transmembrane helix</keyword>
<dbReference type="RefSeq" id="WP_330094724.1">
    <property type="nucleotide sequence ID" value="NZ_JAUZMY010000038.1"/>
</dbReference>
<organism evidence="2 3">
    <name type="scientific">Nocardiopsis codii</name>
    <dbReference type="NCBI Taxonomy" id="3065942"/>
    <lineage>
        <taxon>Bacteria</taxon>
        <taxon>Bacillati</taxon>
        <taxon>Actinomycetota</taxon>
        <taxon>Actinomycetes</taxon>
        <taxon>Streptosporangiales</taxon>
        <taxon>Nocardiopsidaceae</taxon>
        <taxon>Nocardiopsis</taxon>
    </lineage>
</organism>
<name>A0ABU7KFE4_9ACTN</name>
<gene>
    <name evidence="2" type="ORF">Q8791_27435</name>
</gene>
<sequence length="71" mass="6993">MSGLKITGAAVLGLIGGAVVGFVLSEVLAIGLLLVGGGDLPSWASGLKYLIAVFAAVGLVGSPMLVSRGRR</sequence>
<feature type="transmembrane region" description="Helical" evidence="1">
    <location>
        <begin position="12"/>
        <end position="35"/>
    </location>
</feature>
<keyword evidence="1" id="KW-0812">Transmembrane</keyword>
<feature type="transmembrane region" description="Helical" evidence="1">
    <location>
        <begin position="47"/>
        <end position="66"/>
    </location>
</feature>
<comment type="caution">
    <text evidence="2">The sequence shown here is derived from an EMBL/GenBank/DDBJ whole genome shotgun (WGS) entry which is preliminary data.</text>
</comment>
<evidence type="ECO:0000256" key="1">
    <source>
        <dbReference type="SAM" id="Phobius"/>
    </source>
</evidence>
<evidence type="ECO:0000313" key="2">
    <source>
        <dbReference type="EMBL" id="MEE2040960.1"/>
    </source>
</evidence>
<proteinExistence type="predicted"/>
<keyword evidence="1" id="KW-0472">Membrane</keyword>
<dbReference type="Proteomes" id="UP001356095">
    <property type="component" value="Unassembled WGS sequence"/>
</dbReference>